<protein>
    <submittedName>
        <fullName evidence="1">Uncharacterized protein</fullName>
    </submittedName>
</protein>
<evidence type="ECO:0000313" key="1">
    <source>
        <dbReference type="EMBL" id="KKD36736.2"/>
    </source>
</evidence>
<accession>A0A0F5YCY1</accession>
<organism evidence="1 2">
    <name type="scientific">Limnoraphis robusta CS-951</name>
    <dbReference type="NCBI Taxonomy" id="1637645"/>
    <lineage>
        <taxon>Bacteria</taxon>
        <taxon>Bacillati</taxon>
        <taxon>Cyanobacteriota</taxon>
        <taxon>Cyanophyceae</taxon>
        <taxon>Oscillatoriophycideae</taxon>
        <taxon>Oscillatoriales</taxon>
        <taxon>Sirenicapillariaceae</taxon>
        <taxon>Limnoraphis</taxon>
    </lineage>
</organism>
<comment type="caution">
    <text evidence="1">The sequence shown here is derived from an EMBL/GenBank/DDBJ whole genome shotgun (WGS) entry which is preliminary data.</text>
</comment>
<dbReference type="EMBL" id="LATL02000020">
    <property type="protein sequence ID" value="KKD36736.2"/>
    <property type="molecule type" value="Genomic_DNA"/>
</dbReference>
<proteinExistence type="predicted"/>
<sequence>MGVGQVTSPQEELTRHYSQATAILYNEIYLIEEGRMLVRVWVFFYKNRRENPVALCAGMRGEAGDGGQYPVASQQSVGMTINPSASEFQCIS</sequence>
<name>A0A0F5YCY1_9CYAN</name>
<dbReference type="AlphaFoldDB" id="A0A0F5YCY1"/>
<reference evidence="1 2" key="1">
    <citation type="submission" date="2015-06" db="EMBL/GenBank/DDBJ databases">
        <title>Draft genome assembly of filamentous brackish cyanobacterium Limnoraphis robusta strain CS-951.</title>
        <authorList>
            <person name="Willis A."/>
            <person name="Parks M."/>
            <person name="Burford M.A."/>
        </authorList>
    </citation>
    <scope>NUCLEOTIDE SEQUENCE [LARGE SCALE GENOMIC DNA]</scope>
    <source>
        <strain evidence="1 2">CS-951</strain>
    </source>
</reference>
<dbReference type="Proteomes" id="UP000033607">
    <property type="component" value="Unassembled WGS sequence"/>
</dbReference>
<gene>
    <name evidence="1" type="ORF">WN50_18150</name>
</gene>
<evidence type="ECO:0000313" key="2">
    <source>
        <dbReference type="Proteomes" id="UP000033607"/>
    </source>
</evidence>